<dbReference type="InterPro" id="IPR027417">
    <property type="entry name" value="P-loop_NTPase"/>
</dbReference>
<dbReference type="PANTHER" id="PTHR45900:SF1">
    <property type="entry name" value="MITOCHONDRIAL DNA REPAIR PROTEIN RECA HOMOLOG-RELATED"/>
    <property type="match status" value="1"/>
</dbReference>
<evidence type="ECO:0000256" key="3">
    <source>
        <dbReference type="ARBA" id="ARBA00022840"/>
    </source>
</evidence>
<evidence type="ECO:0000256" key="2">
    <source>
        <dbReference type="ARBA" id="ARBA00022741"/>
    </source>
</evidence>
<dbReference type="GO" id="GO:0006310">
    <property type="term" value="P:DNA recombination"/>
    <property type="evidence" value="ECO:0007669"/>
    <property type="project" value="UniProtKB-KW"/>
</dbReference>
<feature type="domain" description="RecA family profile 2" evidence="5">
    <location>
        <begin position="198"/>
        <end position="277"/>
    </location>
</feature>
<name>A0AAU8AYH0_9CAUD</name>
<dbReference type="PANTHER" id="PTHR45900">
    <property type="entry name" value="RECA"/>
    <property type="match status" value="1"/>
</dbReference>
<organism evidence="6">
    <name type="scientific">Dulem virus 36</name>
    <dbReference type="NCBI Taxonomy" id="3145754"/>
    <lineage>
        <taxon>Viruses</taxon>
        <taxon>Duplodnaviria</taxon>
        <taxon>Heunggongvirae</taxon>
        <taxon>Uroviricota</taxon>
        <taxon>Caudoviricetes</taxon>
    </lineage>
</organism>
<dbReference type="InterPro" id="IPR049428">
    <property type="entry name" value="RecA-like_N"/>
</dbReference>
<evidence type="ECO:0000313" key="6">
    <source>
        <dbReference type="EMBL" id="XCD05073.1"/>
    </source>
</evidence>
<dbReference type="PRINTS" id="PR00142">
    <property type="entry name" value="RECA"/>
</dbReference>
<evidence type="ECO:0000256" key="1">
    <source>
        <dbReference type="ARBA" id="ARBA00009391"/>
    </source>
</evidence>
<dbReference type="Gene3D" id="3.40.50.300">
    <property type="entry name" value="P-loop containing nucleotide triphosphate hydrolases"/>
    <property type="match status" value="1"/>
</dbReference>
<dbReference type="GO" id="GO:0008094">
    <property type="term" value="F:ATP-dependent activity, acting on DNA"/>
    <property type="evidence" value="ECO:0007669"/>
    <property type="project" value="InterPro"/>
</dbReference>
<keyword evidence="3" id="KW-0067">ATP-binding</keyword>
<evidence type="ECO:0000256" key="4">
    <source>
        <dbReference type="ARBA" id="ARBA00023172"/>
    </source>
</evidence>
<dbReference type="InterPro" id="IPR013765">
    <property type="entry name" value="DNA_recomb/repair_RecA"/>
</dbReference>
<sequence length="298" mass="33462">MKLCAEISKKEGNESIFGLGSKSAVLKVPRWSTGITDLDAILGGGMPEGRIIELFGAESSGKTSLAYHLCAQHEICLHTPIEGTFEKERAELFGNRPKQMLVYNKCKYGEQAFNKMIKFAENGIPLEILDSVPAMQPKEDIEKIKKAVNADKETELRVGGIATLMNKYLPTLNDIIECTGTTVIFINQIRDKIGVLSFGDNISTPGGHSLKHYCSIRIQVARKGWIEIPNHNPSNSAANEKIGLIMKCRTVKNKTAPPMQECEIPLFFERGFVEFADMERVRKEIMEEHRKRYKEMLN</sequence>
<dbReference type="SUPFAM" id="SSF52540">
    <property type="entry name" value="P-loop containing nucleoside triphosphate hydrolases"/>
    <property type="match status" value="1"/>
</dbReference>
<evidence type="ECO:0000259" key="5">
    <source>
        <dbReference type="PROSITE" id="PS50163"/>
    </source>
</evidence>
<comment type="similarity">
    <text evidence="1">Belongs to the RecA family.</text>
</comment>
<dbReference type="GO" id="GO:0005524">
    <property type="term" value="F:ATP binding"/>
    <property type="evidence" value="ECO:0007669"/>
    <property type="project" value="UniProtKB-KW"/>
</dbReference>
<reference evidence="6" key="1">
    <citation type="submission" date="2024-03" db="EMBL/GenBank/DDBJ databases">
        <title>Diverse circular DNA viruses in blood, oral, and fecal samples of captive lemurs.</title>
        <authorList>
            <person name="Paietta E.N."/>
            <person name="Kraberger S."/>
            <person name="Lund M.C."/>
            <person name="Custer J.M."/>
            <person name="Vargas K.M."/>
            <person name="Ehmke E.E."/>
            <person name="Yoder A.D."/>
            <person name="Varsani A."/>
        </authorList>
    </citation>
    <scope>NUCLEOTIDE SEQUENCE</scope>
    <source>
        <strain evidence="6">Duke_24FS_3</strain>
    </source>
</reference>
<proteinExistence type="inferred from homology"/>
<protein>
    <submittedName>
        <fullName evidence="6">Protein recA</fullName>
    </submittedName>
</protein>
<dbReference type="GO" id="GO:0006281">
    <property type="term" value="P:DNA repair"/>
    <property type="evidence" value="ECO:0007669"/>
    <property type="project" value="InterPro"/>
</dbReference>
<keyword evidence="2" id="KW-0547">Nucleotide-binding</keyword>
<dbReference type="GO" id="GO:0003697">
    <property type="term" value="F:single-stranded DNA binding"/>
    <property type="evidence" value="ECO:0007669"/>
    <property type="project" value="InterPro"/>
</dbReference>
<dbReference type="Pfam" id="PF00154">
    <property type="entry name" value="RecA_N"/>
    <property type="match status" value="1"/>
</dbReference>
<dbReference type="EMBL" id="PP511521">
    <property type="protein sequence ID" value="XCD05073.1"/>
    <property type="molecule type" value="Genomic_DNA"/>
</dbReference>
<accession>A0AAU8AYH0</accession>
<dbReference type="InterPro" id="IPR020587">
    <property type="entry name" value="RecA_monomer-monomer_interface"/>
</dbReference>
<keyword evidence="4" id="KW-0233">DNA recombination</keyword>
<dbReference type="PROSITE" id="PS50163">
    <property type="entry name" value="RECA_3"/>
    <property type="match status" value="1"/>
</dbReference>